<dbReference type="SMART" id="SM00271">
    <property type="entry name" value="DnaJ"/>
    <property type="match status" value="1"/>
</dbReference>
<dbReference type="SUPFAM" id="SSF46565">
    <property type="entry name" value="Chaperone J-domain"/>
    <property type="match status" value="1"/>
</dbReference>
<dbReference type="PROSITE" id="PS00636">
    <property type="entry name" value="DNAJ_1"/>
    <property type="match status" value="1"/>
</dbReference>
<dbReference type="PRINTS" id="PR00625">
    <property type="entry name" value="JDOMAIN"/>
</dbReference>
<gene>
    <name evidence="7" type="ORF">H310_01235</name>
</gene>
<dbReference type="PANTHER" id="PTHR45255">
    <property type="entry name" value="DNAJ HOMOLOG SUBFAMILY C MEMBER 24"/>
    <property type="match status" value="1"/>
</dbReference>
<dbReference type="Pfam" id="PF00226">
    <property type="entry name" value="DnaJ"/>
    <property type="match status" value="1"/>
</dbReference>
<evidence type="ECO:0000256" key="3">
    <source>
        <dbReference type="ARBA" id="ARBA00022833"/>
    </source>
</evidence>
<dbReference type="PROSITE" id="PS50076">
    <property type="entry name" value="DNAJ_2"/>
    <property type="match status" value="1"/>
</dbReference>
<dbReference type="InterPro" id="IPR018253">
    <property type="entry name" value="DnaJ_domain_CS"/>
</dbReference>
<dbReference type="InterPro" id="IPR036869">
    <property type="entry name" value="J_dom_sf"/>
</dbReference>
<name>A0A024UQY1_9STRA</name>
<dbReference type="GO" id="GO:0008198">
    <property type="term" value="F:ferrous iron binding"/>
    <property type="evidence" value="ECO:0007669"/>
    <property type="project" value="TreeGrafter"/>
</dbReference>
<dbReference type="GO" id="GO:0001671">
    <property type="term" value="F:ATPase activator activity"/>
    <property type="evidence" value="ECO:0007669"/>
    <property type="project" value="TreeGrafter"/>
</dbReference>
<dbReference type="STRING" id="157072.A0A024UQY1"/>
<keyword evidence="3" id="KW-0862">Zinc</keyword>
<feature type="domain" description="DPH-type MB" evidence="6">
    <location>
        <begin position="87"/>
        <end position="143"/>
    </location>
</feature>
<dbReference type="InterPro" id="IPR007872">
    <property type="entry name" value="DPH_MB_dom"/>
</dbReference>
<dbReference type="GeneID" id="20078285"/>
<dbReference type="CDD" id="cd06257">
    <property type="entry name" value="DnaJ"/>
    <property type="match status" value="1"/>
</dbReference>
<dbReference type="Gene3D" id="3.10.660.10">
    <property type="entry name" value="DPH Zinc finger"/>
    <property type="match status" value="1"/>
</dbReference>
<dbReference type="Pfam" id="PF05207">
    <property type="entry name" value="Zn_ribbon_CSL"/>
    <property type="match status" value="1"/>
</dbReference>
<comment type="similarity">
    <text evidence="1">Belongs to the DPH4 family.</text>
</comment>
<dbReference type="PANTHER" id="PTHR45255:SF1">
    <property type="entry name" value="DNAJ HOMOLOG SUBFAMILY C MEMBER 24"/>
    <property type="match status" value="1"/>
</dbReference>
<evidence type="ECO:0000256" key="4">
    <source>
        <dbReference type="ARBA" id="ARBA00023004"/>
    </source>
</evidence>
<reference evidence="7" key="1">
    <citation type="submission" date="2013-12" db="EMBL/GenBank/DDBJ databases">
        <title>The Genome Sequence of Aphanomyces invadans NJM9701.</title>
        <authorList>
            <consortium name="The Broad Institute Genomics Platform"/>
            <person name="Russ C."/>
            <person name="Tyler B."/>
            <person name="van West P."/>
            <person name="Dieguez-Uribeondo J."/>
            <person name="Young S.K."/>
            <person name="Zeng Q."/>
            <person name="Gargeya S."/>
            <person name="Fitzgerald M."/>
            <person name="Abouelleil A."/>
            <person name="Alvarado L."/>
            <person name="Chapman S.B."/>
            <person name="Gainer-Dewar J."/>
            <person name="Goldberg J."/>
            <person name="Griggs A."/>
            <person name="Gujja S."/>
            <person name="Hansen M."/>
            <person name="Howarth C."/>
            <person name="Imamovic A."/>
            <person name="Ireland A."/>
            <person name="Larimer J."/>
            <person name="McCowan C."/>
            <person name="Murphy C."/>
            <person name="Pearson M."/>
            <person name="Poon T.W."/>
            <person name="Priest M."/>
            <person name="Roberts A."/>
            <person name="Saif S."/>
            <person name="Shea T."/>
            <person name="Sykes S."/>
            <person name="Wortman J."/>
            <person name="Nusbaum C."/>
            <person name="Birren B."/>
        </authorList>
    </citation>
    <scope>NUCLEOTIDE SEQUENCE [LARGE SCALE GENOMIC DNA]</scope>
    <source>
        <strain evidence="7">NJM9701</strain>
    </source>
</reference>
<evidence type="ECO:0000313" key="7">
    <source>
        <dbReference type="EMBL" id="ETW08709.1"/>
    </source>
</evidence>
<evidence type="ECO:0000256" key="1">
    <source>
        <dbReference type="ARBA" id="ARBA00006169"/>
    </source>
</evidence>
<protein>
    <recommendedName>
        <fullName evidence="8">Diphthamide biosynthesis protein 4</fullName>
    </recommendedName>
</protein>
<evidence type="ECO:0000259" key="6">
    <source>
        <dbReference type="PROSITE" id="PS51074"/>
    </source>
</evidence>
<dbReference type="AlphaFoldDB" id="A0A024UQY1"/>
<dbReference type="PROSITE" id="PS51074">
    <property type="entry name" value="DPH_MB"/>
    <property type="match status" value="1"/>
</dbReference>
<dbReference type="VEuPathDB" id="FungiDB:H310_01235"/>
<dbReference type="Gene3D" id="1.10.287.110">
    <property type="entry name" value="DnaJ domain"/>
    <property type="match status" value="1"/>
</dbReference>
<evidence type="ECO:0000259" key="5">
    <source>
        <dbReference type="PROSITE" id="PS50076"/>
    </source>
</evidence>
<dbReference type="RefSeq" id="XP_008862514.1">
    <property type="nucleotide sequence ID" value="XM_008864292.1"/>
</dbReference>
<evidence type="ECO:0008006" key="8">
    <source>
        <dbReference type="Google" id="ProtNLM"/>
    </source>
</evidence>
<keyword evidence="4" id="KW-0408">Iron</keyword>
<dbReference type="EMBL" id="KI913953">
    <property type="protein sequence ID" value="ETW08709.1"/>
    <property type="molecule type" value="Genomic_DNA"/>
</dbReference>
<evidence type="ECO:0000256" key="2">
    <source>
        <dbReference type="ARBA" id="ARBA00022723"/>
    </source>
</evidence>
<proteinExistence type="inferred from homology"/>
<dbReference type="InterPro" id="IPR001623">
    <property type="entry name" value="DnaJ_domain"/>
</dbReference>
<dbReference type="InterPro" id="IPR036671">
    <property type="entry name" value="DPH_MB_sf"/>
</dbReference>
<sequence>MSTTASAPSHYDVLGVSPSCSQEQIKRAYHTAALKNHPDKASSTGCAADTLEFQSAHNAYQVLRDVESRKRYDQSLAEATLRSQLRISDEVSLDAFSFDADDALYTLVCRCGEHYVLTVDEVEDFVDTVPCEGCSLVIRVEYKSQGDAN</sequence>
<dbReference type="SUPFAM" id="SSF144217">
    <property type="entry name" value="CSL zinc finger"/>
    <property type="match status" value="1"/>
</dbReference>
<accession>A0A024UQY1</accession>
<dbReference type="eggNOG" id="KOG0715">
    <property type="taxonomic scope" value="Eukaryota"/>
</dbReference>
<keyword evidence="2" id="KW-0479">Metal-binding</keyword>
<organism evidence="7">
    <name type="scientific">Aphanomyces invadans</name>
    <dbReference type="NCBI Taxonomy" id="157072"/>
    <lineage>
        <taxon>Eukaryota</taxon>
        <taxon>Sar</taxon>
        <taxon>Stramenopiles</taxon>
        <taxon>Oomycota</taxon>
        <taxon>Saprolegniomycetes</taxon>
        <taxon>Saprolegniales</taxon>
        <taxon>Verrucalvaceae</taxon>
        <taxon>Aphanomyces</taxon>
    </lineage>
</organism>
<feature type="domain" description="J" evidence="5">
    <location>
        <begin position="9"/>
        <end position="76"/>
    </location>
</feature>
<dbReference type="OrthoDB" id="164807at2759"/>